<accession>A0ABR3EKC7</accession>
<dbReference type="Proteomes" id="UP001465976">
    <property type="component" value="Unassembled WGS sequence"/>
</dbReference>
<dbReference type="EMBL" id="JBAHYK010003631">
    <property type="protein sequence ID" value="KAL0563346.1"/>
    <property type="molecule type" value="Genomic_DNA"/>
</dbReference>
<evidence type="ECO:0000313" key="3">
    <source>
        <dbReference type="Proteomes" id="UP001465976"/>
    </source>
</evidence>
<dbReference type="Pfam" id="PF13966">
    <property type="entry name" value="zf-RVT"/>
    <property type="match status" value="1"/>
</dbReference>
<organism evidence="2 3">
    <name type="scientific">Marasmius crinis-equi</name>
    <dbReference type="NCBI Taxonomy" id="585013"/>
    <lineage>
        <taxon>Eukaryota</taxon>
        <taxon>Fungi</taxon>
        <taxon>Dikarya</taxon>
        <taxon>Basidiomycota</taxon>
        <taxon>Agaricomycotina</taxon>
        <taxon>Agaricomycetes</taxon>
        <taxon>Agaricomycetidae</taxon>
        <taxon>Agaricales</taxon>
        <taxon>Marasmiineae</taxon>
        <taxon>Marasmiaceae</taxon>
        <taxon>Marasmius</taxon>
    </lineage>
</organism>
<name>A0ABR3EKC7_9AGAR</name>
<feature type="non-terminal residue" evidence="2">
    <location>
        <position position="574"/>
    </location>
</feature>
<dbReference type="InterPro" id="IPR026960">
    <property type="entry name" value="RVT-Znf"/>
</dbReference>
<proteinExistence type="predicted"/>
<sequence>MKIPLTEGGKNMLDLIARNEAIVIMWLKSYLNFGSERPTWAYFADSIIAEHILNYGVEVDESARMNAFLQSWKTSVTKLPADLKSMMKTATKYGLQMEGLAFSREIIGSMPIWLHKHADPKLRRLCNSPQGHCMRGKHRISTVHETEILARKLRSVHHKRRKNCACSLCKRTRESVRCENPHKCYEYAERILSFLPEKWNPLKLQPADIELESLSQGEEGETQQFDDRITTRGTLADAFRIFTEGELTNSLPPLVKNDDNNSEWGVVYCAGASINKNDENAQTAAATWHGDEHAALNEQLKIPASLSKSIHGSQVIAIKAAAEGANEIEPITIRSQSRFAIDALTKNMTDDEDRGYIDVNHGNVIKATVARLRERKARSFLTLVQNKDRTVDDERASVKAEEAIYRTDDDEIDLDIPLQYRITGVKLKTITQKLATKAIKINNQRIIRKKKSSLLNRRNTVCNLDRARYAAQSITGRIPTNEAIWKGIKCKDFAIKTRYFMWMTMHDAYKVGEYWEGKENMEHRGTCSKCGVTENMEHILFECEATGQNEVWSIAQRLWNERHNAPEWKEPTLG</sequence>
<gene>
    <name evidence="2" type="ORF">V5O48_018723</name>
</gene>
<comment type="caution">
    <text evidence="2">The sequence shown here is derived from an EMBL/GenBank/DDBJ whole genome shotgun (WGS) entry which is preliminary data.</text>
</comment>
<evidence type="ECO:0000259" key="1">
    <source>
        <dbReference type="Pfam" id="PF13966"/>
    </source>
</evidence>
<dbReference type="InterPro" id="IPR036397">
    <property type="entry name" value="RNaseH_sf"/>
</dbReference>
<feature type="domain" description="Reverse transcriptase zinc-binding" evidence="1">
    <location>
        <begin position="483"/>
        <end position="547"/>
    </location>
</feature>
<reference evidence="2 3" key="1">
    <citation type="submission" date="2024-02" db="EMBL/GenBank/DDBJ databases">
        <title>A draft genome for the cacao thread blight pathogen Marasmius crinis-equi.</title>
        <authorList>
            <person name="Cohen S.P."/>
            <person name="Baruah I.K."/>
            <person name="Amoako-Attah I."/>
            <person name="Bukari Y."/>
            <person name="Meinhardt L.W."/>
            <person name="Bailey B.A."/>
        </authorList>
    </citation>
    <scope>NUCLEOTIDE SEQUENCE [LARGE SCALE GENOMIC DNA]</scope>
    <source>
        <strain evidence="2 3">GH-76</strain>
    </source>
</reference>
<protein>
    <recommendedName>
        <fullName evidence="1">Reverse transcriptase zinc-binding domain-containing protein</fullName>
    </recommendedName>
</protein>
<keyword evidence="3" id="KW-1185">Reference proteome</keyword>
<evidence type="ECO:0000313" key="2">
    <source>
        <dbReference type="EMBL" id="KAL0563346.1"/>
    </source>
</evidence>
<dbReference type="Gene3D" id="3.30.420.10">
    <property type="entry name" value="Ribonuclease H-like superfamily/Ribonuclease H"/>
    <property type="match status" value="1"/>
</dbReference>